<feature type="transmembrane region" description="Helical" evidence="1">
    <location>
        <begin position="324"/>
        <end position="343"/>
    </location>
</feature>
<feature type="transmembrane region" description="Helical" evidence="1">
    <location>
        <begin position="388"/>
        <end position="406"/>
    </location>
</feature>
<accession>A0ABT0QCS8</accession>
<dbReference type="PANTHER" id="PTHR37422">
    <property type="entry name" value="TEICHURONIC ACID BIOSYNTHESIS PROTEIN TUAE"/>
    <property type="match status" value="1"/>
</dbReference>
<feature type="transmembrane region" description="Helical" evidence="1">
    <location>
        <begin position="114"/>
        <end position="134"/>
    </location>
</feature>
<feature type="transmembrane region" description="Helical" evidence="1">
    <location>
        <begin position="257"/>
        <end position="276"/>
    </location>
</feature>
<feature type="transmembrane region" description="Helical" evidence="1">
    <location>
        <begin position="48"/>
        <end position="69"/>
    </location>
</feature>
<dbReference type="EMBL" id="JAMFLZ010000002">
    <property type="protein sequence ID" value="MCL6294684.1"/>
    <property type="molecule type" value="Genomic_DNA"/>
</dbReference>
<feature type="transmembrane region" description="Helical" evidence="1">
    <location>
        <begin position="412"/>
        <end position="432"/>
    </location>
</feature>
<evidence type="ECO:0000313" key="3">
    <source>
        <dbReference type="Proteomes" id="UP001165381"/>
    </source>
</evidence>
<feature type="transmembrane region" description="Helical" evidence="1">
    <location>
        <begin position="190"/>
        <end position="208"/>
    </location>
</feature>
<feature type="transmembrane region" description="Helical" evidence="1">
    <location>
        <begin position="355"/>
        <end position="376"/>
    </location>
</feature>
<feature type="transmembrane region" description="Helical" evidence="1">
    <location>
        <begin position="18"/>
        <end position="36"/>
    </location>
</feature>
<evidence type="ECO:0000313" key="2">
    <source>
        <dbReference type="EMBL" id="MCL6294684.1"/>
    </source>
</evidence>
<feature type="transmembrane region" description="Helical" evidence="1">
    <location>
        <begin position="81"/>
        <end position="102"/>
    </location>
</feature>
<dbReference type="InterPro" id="IPR051533">
    <property type="entry name" value="WaaL-like"/>
</dbReference>
<evidence type="ECO:0008006" key="4">
    <source>
        <dbReference type="Google" id="ProtNLM"/>
    </source>
</evidence>
<evidence type="ECO:0000256" key="1">
    <source>
        <dbReference type="SAM" id="Phobius"/>
    </source>
</evidence>
<proteinExistence type="predicted"/>
<keyword evidence="1" id="KW-0472">Membrane</keyword>
<protein>
    <recommendedName>
        <fullName evidence="4">O-antigen ligase domain-containing protein</fullName>
    </recommendedName>
</protein>
<keyword evidence="1" id="KW-1133">Transmembrane helix</keyword>
<gene>
    <name evidence="2" type="ORF">M3P09_06735</name>
</gene>
<feature type="transmembrane region" description="Helical" evidence="1">
    <location>
        <begin position="220"/>
        <end position="251"/>
    </location>
</feature>
<comment type="caution">
    <text evidence="2">The sequence shown here is derived from an EMBL/GenBank/DDBJ whole genome shotgun (WGS) entry which is preliminary data.</text>
</comment>
<dbReference type="Proteomes" id="UP001165381">
    <property type="component" value="Unassembled WGS sequence"/>
</dbReference>
<organism evidence="2 3">
    <name type="scientific">Jejuia spongiicola</name>
    <dbReference type="NCBI Taxonomy" id="2942207"/>
    <lineage>
        <taxon>Bacteria</taxon>
        <taxon>Pseudomonadati</taxon>
        <taxon>Bacteroidota</taxon>
        <taxon>Flavobacteriia</taxon>
        <taxon>Flavobacteriales</taxon>
        <taxon>Flavobacteriaceae</taxon>
        <taxon>Jejuia</taxon>
    </lineage>
</organism>
<keyword evidence="1" id="KW-0812">Transmembrane</keyword>
<dbReference type="RefSeq" id="WP_249972520.1">
    <property type="nucleotide sequence ID" value="NZ_JAMFLZ010000002.1"/>
</dbReference>
<keyword evidence="3" id="KW-1185">Reference proteome</keyword>
<reference evidence="2" key="1">
    <citation type="submission" date="2022-05" db="EMBL/GenBank/DDBJ databases">
        <authorList>
            <person name="Park J.-S."/>
        </authorList>
    </citation>
    <scope>NUCLEOTIDE SEQUENCE</scope>
    <source>
        <strain evidence="2">2012CJ34-3</strain>
    </source>
</reference>
<name>A0ABT0QCS8_9FLAO</name>
<dbReference type="PANTHER" id="PTHR37422:SF13">
    <property type="entry name" value="LIPOPOLYSACCHARIDE BIOSYNTHESIS PROTEIN PA4999-RELATED"/>
    <property type="match status" value="1"/>
</dbReference>
<sequence>MNKTEYINKRSELLLKPFYIRLVLVLMICSYFYNLPVLKYSLKGDNEFRIYDILGFVILLFVFINRSFIIQYINLKSYLKYLNTFILWCGFTLIFTAIFSFVKGRPLWFIQTCLYYYHFLVFFYTAVLFSIYLRERGRYKLIATIILILTICESVLVFLQHYGQVPFLWNDIYRRAYGGFISGTLGPNKIVLGMFMFFSFVFSIGLFFQKQVKVNRLLVIFSIIASIATIGISGSRTTYLALIVFLCYLFISKTKKFFALSVLISIVVVVGFFFNLEVIDTIVETFENRVVNKVSDPTLLTGTNLDVGQLYEDLGAGRNRLSLIYLKYLFSNLYIVPIGIGLNNRLLVGYSAHNIYLSLINEVGVVGLFLYFKWLTSYIYLKFGKVSFLKLALNGLIMAMLVTLFFGEHLYIYRPLFAILGYFLLITILLIAPRYYFNK</sequence>
<feature type="transmembrane region" description="Helical" evidence="1">
    <location>
        <begin position="141"/>
        <end position="159"/>
    </location>
</feature>